<dbReference type="GO" id="GO:0017000">
    <property type="term" value="P:antibiotic biosynthetic process"/>
    <property type="evidence" value="ECO:0007669"/>
    <property type="project" value="UniProtKB-ARBA"/>
</dbReference>
<dbReference type="STRING" id="229535.A0A0M8NYM3"/>
<dbReference type="Pfam" id="PF06500">
    <property type="entry name" value="FrsA-like"/>
    <property type="match status" value="1"/>
</dbReference>
<dbReference type="Proteomes" id="UP000037696">
    <property type="component" value="Unassembled WGS sequence"/>
</dbReference>
<evidence type="ECO:0000256" key="1">
    <source>
        <dbReference type="ARBA" id="ARBA00022801"/>
    </source>
</evidence>
<proteinExistence type="predicted"/>
<dbReference type="PANTHER" id="PTHR22946:SF12">
    <property type="entry name" value="CONIDIAL PIGMENT BIOSYNTHESIS PROTEIN AYG1 (AFU_ORTHOLOGUE AFUA_2G17550)"/>
    <property type="match status" value="1"/>
</dbReference>
<protein>
    <submittedName>
        <fullName evidence="3">Uncharacterized protein</fullName>
    </submittedName>
</protein>
<dbReference type="Gene3D" id="3.40.50.1820">
    <property type="entry name" value="alpha/beta hydrolase"/>
    <property type="match status" value="1"/>
</dbReference>
<evidence type="ECO:0000313" key="4">
    <source>
        <dbReference type="Proteomes" id="UP000037696"/>
    </source>
</evidence>
<sequence>MVNWILGDKFDTVYPHQGSIKVLWESKWKFCCSKSIYPFHDGSLEDFEPVFEKLIAENINDANTDAYTEAFLPTATALENEAAKALNNGDLSRAADLYRRAAVILRISRFPYVSPSTRPETSIKRAAFDRQKQVYLKAASLWNPIITEEVIPHKHRVGRDGAEIPLYIRLPEEASATNRVPVVLLMTGLDGYRPDNSQRTHEIINRGWATVVVEIPGTADSPADPADPESPDRLWNSVLDYMDRRPEFDMSRVAAWGLSAGGFYAIRASCTHRQRLAGSVAHGPGSHFVLSPEWLAKANDHEYPFNLTSAMAEKHGYDNEEEFVKNAQKKFSLVETGVLDQDNCRLLMLNGVDDGVVPIEDCIEPLKHGGPKENRLFENRVHMGYPESLPVAYKWRPKATRPTPCPSILGRYVGRDLIKGHLPPFPLFSSSSLSPHSSQPSRPPSLRSPHETVQAEGPKPYGACTFMERHQQYPVAESHAIYSMPTKIKYQFSCEPFGKVMAEHLGSIAIGGPTEYIVFTTVISSFLSVSM</sequence>
<feature type="compositionally biased region" description="Low complexity" evidence="2">
    <location>
        <begin position="430"/>
        <end position="447"/>
    </location>
</feature>
<feature type="region of interest" description="Disordered" evidence="2">
    <location>
        <begin position="430"/>
        <end position="459"/>
    </location>
</feature>
<keyword evidence="4" id="KW-1185">Reference proteome</keyword>
<dbReference type="FunFam" id="3.40.50.1820:FF:000145">
    <property type="entry name" value="Pigment biosynthesis protein"/>
    <property type="match status" value="1"/>
</dbReference>
<name>A0A0M8NYM3_9EURO</name>
<dbReference type="PANTHER" id="PTHR22946">
    <property type="entry name" value="DIENELACTONE HYDROLASE DOMAIN-CONTAINING PROTEIN-RELATED"/>
    <property type="match status" value="1"/>
</dbReference>
<dbReference type="OrthoDB" id="5409895at2759"/>
<dbReference type="GO" id="GO:0072330">
    <property type="term" value="P:monocarboxylic acid biosynthetic process"/>
    <property type="evidence" value="ECO:0007669"/>
    <property type="project" value="UniProtKB-ARBA"/>
</dbReference>
<dbReference type="InterPro" id="IPR050261">
    <property type="entry name" value="FrsA_esterase"/>
</dbReference>
<dbReference type="AlphaFoldDB" id="A0A0M8NYM3"/>
<dbReference type="InterPro" id="IPR010520">
    <property type="entry name" value="FrsA-like"/>
</dbReference>
<dbReference type="InterPro" id="IPR029058">
    <property type="entry name" value="AB_hydrolase_fold"/>
</dbReference>
<accession>A0A0M8NYM3</accession>
<keyword evidence="1" id="KW-0378">Hydrolase</keyword>
<dbReference type="GO" id="GO:0016787">
    <property type="term" value="F:hydrolase activity"/>
    <property type="evidence" value="ECO:0007669"/>
    <property type="project" value="UniProtKB-KW"/>
</dbReference>
<evidence type="ECO:0000313" key="3">
    <source>
        <dbReference type="EMBL" id="KOS37031.1"/>
    </source>
</evidence>
<dbReference type="SUPFAM" id="SSF53474">
    <property type="entry name" value="alpha/beta-Hydrolases"/>
    <property type="match status" value="1"/>
</dbReference>
<reference evidence="3 4" key="1">
    <citation type="submission" date="2015-08" db="EMBL/GenBank/DDBJ databases">
        <title>Genome sequencing of Penicillium nordicum.</title>
        <authorList>
            <person name="Nguyen H.D."/>
            <person name="Seifert K.A."/>
        </authorList>
    </citation>
    <scope>NUCLEOTIDE SEQUENCE [LARGE SCALE GENOMIC DNA]</scope>
    <source>
        <strain evidence="3 4">DAOMC 185683</strain>
    </source>
</reference>
<evidence type="ECO:0000256" key="2">
    <source>
        <dbReference type="SAM" id="MobiDB-lite"/>
    </source>
</evidence>
<gene>
    <name evidence="3" type="ORF">ACN38_g12194</name>
</gene>
<dbReference type="EMBL" id="LHQQ01000362">
    <property type="protein sequence ID" value="KOS37031.1"/>
    <property type="molecule type" value="Genomic_DNA"/>
</dbReference>
<comment type="caution">
    <text evidence="3">The sequence shown here is derived from an EMBL/GenBank/DDBJ whole genome shotgun (WGS) entry which is preliminary data.</text>
</comment>
<organism evidence="3 4">
    <name type="scientific">Penicillium nordicum</name>
    <dbReference type="NCBI Taxonomy" id="229535"/>
    <lineage>
        <taxon>Eukaryota</taxon>
        <taxon>Fungi</taxon>
        <taxon>Dikarya</taxon>
        <taxon>Ascomycota</taxon>
        <taxon>Pezizomycotina</taxon>
        <taxon>Eurotiomycetes</taxon>
        <taxon>Eurotiomycetidae</taxon>
        <taxon>Eurotiales</taxon>
        <taxon>Aspergillaceae</taxon>
        <taxon>Penicillium</taxon>
    </lineage>
</organism>